<sequence>MMEEHEYAKHEKDYIKKYQKQGYDVNFRFENGKLIASKSKNLYGPTEVSIVAEHRYEGMSNPSDMSILYVLETDKGEKGTFLMGYGPNTNMDAAEFFKAVPEENSSNR</sequence>
<dbReference type="RefSeq" id="WP_379764361.1">
    <property type="nucleotide sequence ID" value="NZ_JBHSCL010000004.1"/>
</dbReference>
<dbReference type="EMBL" id="JBHSCL010000004">
    <property type="protein sequence ID" value="MFC4220628.1"/>
    <property type="molecule type" value="Genomic_DNA"/>
</dbReference>
<evidence type="ECO:0000313" key="2">
    <source>
        <dbReference type="Proteomes" id="UP001595841"/>
    </source>
</evidence>
<reference evidence="2" key="1">
    <citation type="journal article" date="2019" name="Int. J. Syst. Evol. Microbiol.">
        <title>The Global Catalogue of Microorganisms (GCM) 10K type strain sequencing project: providing services to taxonomists for standard genome sequencing and annotation.</title>
        <authorList>
            <consortium name="The Broad Institute Genomics Platform"/>
            <consortium name="The Broad Institute Genome Sequencing Center for Infectious Disease"/>
            <person name="Wu L."/>
            <person name="Ma J."/>
        </authorList>
    </citation>
    <scope>NUCLEOTIDE SEQUENCE [LARGE SCALE GENOMIC DNA]</scope>
    <source>
        <strain evidence="2">CGMCC 1.15774</strain>
    </source>
</reference>
<gene>
    <name evidence="1" type="ORF">ACFOWS_10810</name>
</gene>
<name>A0ABV8PKA7_9FLAO</name>
<dbReference type="Proteomes" id="UP001595841">
    <property type="component" value="Unassembled WGS sequence"/>
</dbReference>
<accession>A0ABV8PKA7</accession>
<protein>
    <recommendedName>
        <fullName evidence="3">Phosphoribosylpyrophosphate synthetase</fullName>
    </recommendedName>
</protein>
<evidence type="ECO:0000313" key="1">
    <source>
        <dbReference type="EMBL" id="MFC4220628.1"/>
    </source>
</evidence>
<evidence type="ECO:0008006" key="3">
    <source>
        <dbReference type="Google" id="ProtNLM"/>
    </source>
</evidence>
<proteinExistence type="predicted"/>
<comment type="caution">
    <text evidence="1">The sequence shown here is derived from an EMBL/GenBank/DDBJ whole genome shotgun (WGS) entry which is preliminary data.</text>
</comment>
<organism evidence="1 2">
    <name type="scientific">Flagellimonas marina</name>
    <dbReference type="NCBI Taxonomy" id="1775168"/>
    <lineage>
        <taxon>Bacteria</taxon>
        <taxon>Pseudomonadati</taxon>
        <taxon>Bacteroidota</taxon>
        <taxon>Flavobacteriia</taxon>
        <taxon>Flavobacteriales</taxon>
        <taxon>Flavobacteriaceae</taxon>
        <taxon>Flagellimonas</taxon>
    </lineage>
</organism>
<keyword evidence="2" id="KW-1185">Reference proteome</keyword>